<dbReference type="Proteomes" id="UP001634394">
    <property type="component" value="Unassembled WGS sequence"/>
</dbReference>
<feature type="compositionally biased region" description="Polar residues" evidence="1">
    <location>
        <begin position="1"/>
        <end position="17"/>
    </location>
</feature>
<dbReference type="InterPro" id="IPR018613">
    <property type="entry name" value="Ccdc97-like"/>
</dbReference>
<feature type="region of interest" description="Disordered" evidence="1">
    <location>
        <begin position="281"/>
        <end position="320"/>
    </location>
</feature>
<feature type="region of interest" description="Disordered" evidence="1">
    <location>
        <begin position="365"/>
        <end position="397"/>
    </location>
</feature>
<gene>
    <name evidence="3" type="ORF">ACJMK2_037060</name>
</gene>
<sequence length="397" mass="46127">MNVTDVSNEQVNSSEQLNRIAENGASVTKLGRLTMNEGSDAGAEKETAQEFTAMSISAADFVDQSDSLQLAADNSSSIPTESIIENNILDTDHADDAGMNCSCDSTQISMNIGESVDAMLTHLAQSDAHFKHQQIGEPDLTVKEKYIIAKDIYDSSRVRFLTRFHSYLEYQDLQCFEDLKGTYEVDFYAKEIQKRKNEAYRTNQIKNRRYEAMKQLTLQGEYFSDEEMKYRDPYLYEHMVGQYLTDQDIKQTIDKSDLRFSSILLKHIDQQVENAVYEYTKSNEEGQQEETEESEEDVYLEDEEEEEEEEDDGNGKRKISHQARQMLKNEFLTIMQEKFLRGEDRNFDYSKVDDNEEYDDMRIVDREEEEKYFDDDEPVKIDDDEPVKIDDNEAMCT</sequence>
<dbReference type="Pfam" id="PF09747">
    <property type="entry name" value="CCD97-like_C"/>
    <property type="match status" value="1"/>
</dbReference>
<dbReference type="EMBL" id="JBJQND010000006">
    <property type="protein sequence ID" value="KAL3873986.1"/>
    <property type="molecule type" value="Genomic_DNA"/>
</dbReference>
<feature type="compositionally biased region" description="Acidic residues" evidence="1">
    <location>
        <begin position="366"/>
        <end position="377"/>
    </location>
</feature>
<dbReference type="EMBL" id="JBJQND010000006">
    <property type="protein sequence ID" value="KAL3873987.1"/>
    <property type="molecule type" value="Genomic_DNA"/>
</dbReference>
<keyword evidence="4" id="KW-1185">Reference proteome</keyword>
<evidence type="ECO:0000313" key="4">
    <source>
        <dbReference type="Proteomes" id="UP001634394"/>
    </source>
</evidence>
<proteinExistence type="predicted"/>
<feature type="domain" description="CCD97-like C-terminal" evidence="2">
    <location>
        <begin position="207"/>
        <end position="376"/>
    </location>
</feature>
<dbReference type="PANTHER" id="PTHR31840:SF1">
    <property type="entry name" value="COILED-COIL DOMAIN-CONTAINING PROTEIN 97"/>
    <property type="match status" value="1"/>
</dbReference>
<dbReference type="InterPro" id="IPR040233">
    <property type="entry name" value="CCD97-like_C"/>
</dbReference>
<evidence type="ECO:0000256" key="1">
    <source>
        <dbReference type="SAM" id="MobiDB-lite"/>
    </source>
</evidence>
<dbReference type="PANTHER" id="PTHR31840">
    <property type="entry name" value="COILED-COIL DOMAIN-CONTAINING PROTEIN 97"/>
    <property type="match status" value="1"/>
</dbReference>
<evidence type="ECO:0000313" key="3">
    <source>
        <dbReference type="EMBL" id="KAL3873987.1"/>
    </source>
</evidence>
<name>A0ABD3WJG4_SINWO</name>
<organism evidence="3 4">
    <name type="scientific">Sinanodonta woodiana</name>
    <name type="common">Chinese pond mussel</name>
    <name type="synonym">Anodonta woodiana</name>
    <dbReference type="NCBI Taxonomy" id="1069815"/>
    <lineage>
        <taxon>Eukaryota</taxon>
        <taxon>Metazoa</taxon>
        <taxon>Spiralia</taxon>
        <taxon>Lophotrochozoa</taxon>
        <taxon>Mollusca</taxon>
        <taxon>Bivalvia</taxon>
        <taxon>Autobranchia</taxon>
        <taxon>Heteroconchia</taxon>
        <taxon>Palaeoheterodonta</taxon>
        <taxon>Unionida</taxon>
        <taxon>Unionoidea</taxon>
        <taxon>Unionidae</taxon>
        <taxon>Unioninae</taxon>
        <taxon>Sinanodonta</taxon>
    </lineage>
</organism>
<accession>A0ABD3WJG4</accession>
<evidence type="ECO:0000259" key="2">
    <source>
        <dbReference type="Pfam" id="PF09747"/>
    </source>
</evidence>
<dbReference type="AlphaFoldDB" id="A0ABD3WJG4"/>
<protein>
    <recommendedName>
        <fullName evidence="2">CCD97-like C-terminal domain-containing protein</fullName>
    </recommendedName>
</protein>
<feature type="compositionally biased region" description="Acidic residues" evidence="1">
    <location>
        <begin position="286"/>
        <end position="312"/>
    </location>
</feature>
<reference evidence="3 4" key="1">
    <citation type="submission" date="2024-11" db="EMBL/GenBank/DDBJ databases">
        <title>Chromosome-level genome assembly of the freshwater bivalve Anodonta woodiana.</title>
        <authorList>
            <person name="Chen X."/>
        </authorList>
    </citation>
    <scope>NUCLEOTIDE SEQUENCE [LARGE SCALE GENOMIC DNA]</scope>
    <source>
        <strain evidence="3">MN2024</strain>
        <tissue evidence="3">Gills</tissue>
    </source>
</reference>
<comment type="caution">
    <text evidence="3">The sequence shown here is derived from an EMBL/GenBank/DDBJ whole genome shotgun (WGS) entry which is preliminary data.</text>
</comment>
<feature type="compositionally biased region" description="Basic and acidic residues" evidence="1">
    <location>
        <begin position="378"/>
        <end position="391"/>
    </location>
</feature>
<feature type="region of interest" description="Disordered" evidence="1">
    <location>
        <begin position="1"/>
        <end position="23"/>
    </location>
</feature>